<feature type="region of interest" description="Disordered" evidence="5">
    <location>
        <begin position="427"/>
        <end position="469"/>
    </location>
</feature>
<dbReference type="GO" id="GO:0004930">
    <property type="term" value="F:G protein-coupled receptor activity"/>
    <property type="evidence" value="ECO:0007669"/>
    <property type="project" value="InterPro"/>
</dbReference>
<protein>
    <recommendedName>
        <fullName evidence="7">G-protein coupled receptors family 2 profile 2 domain-containing protein</fullName>
    </recommendedName>
</protein>
<evidence type="ECO:0000313" key="8">
    <source>
        <dbReference type="EMBL" id="KAA6415558.1"/>
    </source>
</evidence>
<feature type="transmembrane region" description="Helical" evidence="6">
    <location>
        <begin position="178"/>
        <end position="202"/>
    </location>
</feature>
<feature type="transmembrane region" description="Helical" evidence="6">
    <location>
        <begin position="97"/>
        <end position="119"/>
    </location>
</feature>
<dbReference type="PANTHER" id="PTHR42058">
    <property type="entry name" value="G_PROTEIN_RECEP_F2_4 DOMAIN-CONTAINING PROTEIN"/>
    <property type="match status" value="1"/>
</dbReference>
<dbReference type="OrthoDB" id="26203at2759"/>
<dbReference type="PROSITE" id="PS50261">
    <property type="entry name" value="G_PROTEIN_RECEP_F2_4"/>
    <property type="match status" value="1"/>
</dbReference>
<dbReference type="InterPro" id="IPR017981">
    <property type="entry name" value="GPCR_2-like_7TM"/>
</dbReference>
<evidence type="ECO:0000256" key="5">
    <source>
        <dbReference type="SAM" id="MobiDB-lite"/>
    </source>
</evidence>
<comment type="subcellular location">
    <subcellularLocation>
        <location evidence="1">Membrane</location>
        <topology evidence="1">Multi-pass membrane protein</topology>
    </subcellularLocation>
</comment>
<feature type="region of interest" description="Disordered" evidence="5">
    <location>
        <begin position="482"/>
        <end position="510"/>
    </location>
</feature>
<dbReference type="PANTHER" id="PTHR42058:SF1">
    <property type="entry name" value="G-PROTEIN COUPLED RECEPTORS FAMILY 2 PROFILE 2 DOMAIN-CONTAINING PROTEIN"/>
    <property type="match status" value="1"/>
</dbReference>
<evidence type="ECO:0000313" key="9">
    <source>
        <dbReference type="Proteomes" id="UP000324767"/>
    </source>
</evidence>
<evidence type="ECO:0000256" key="1">
    <source>
        <dbReference type="ARBA" id="ARBA00004141"/>
    </source>
</evidence>
<feature type="transmembrane region" description="Helical" evidence="6">
    <location>
        <begin position="222"/>
        <end position="245"/>
    </location>
</feature>
<feature type="transmembrane region" description="Helical" evidence="6">
    <location>
        <begin position="295"/>
        <end position="315"/>
    </location>
</feature>
<evidence type="ECO:0000256" key="6">
    <source>
        <dbReference type="SAM" id="Phobius"/>
    </source>
</evidence>
<keyword evidence="2 6" id="KW-0812">Transmembrane</keyword>
<dbReference type="Pfam" id="PF00002">
    <property type="entry name" value="7tm_2"/>
    <property type="match status" value="1"/>
</dbReference>
<evidence type="ECO:0000256" key="3">
    <source>
        <dbReference type="ARBA" id="ARBA00022989"/>
    </source>
</evidence>
<evidence type="ECO:0000259" key="7">
    <source>
        <dbReference type="PROSITE" id="PS50261"/>
    </source>
</evidence>
<comment type="caution">
    <text evidence="8">The sequence shown here is derived from an EMBL/GenBank/DDBJ whole genome shotgun (WGS) entry which is preliminary data.</text>
</comment>
<reference evidence="8 9" key="1">
    <citation type="submission" date="2019-09" db="EMBL/GenBank/DDBJ databases">
        <title>The hologenome of the rock-dwelling lichen Lasallia pustulata.</title>
        <authorList>
            <person name="Greshake Tzovaras B."/>
            <person name="Segers F."/>
            <person name="Bicker A."/>
            <person name="Dal Grande F."/>
            <person name="Otte J."/>
            <person name="Hankeln T."/>
            <person name="Schmitt I."/>
            <person name="Ebersberger I."/>
        </authorList>
    </citation>
    <scope>NUCLEOTIDE SEQUENCE [LARGE SCALE GENOMIC DNA]</scope>
    <source>
        <strain evidence="8">A1-1</strain>
    </source>
</reference>
<dbReference type="EMBL" id="VXIT01000001">
    <property type="protein sequence ID" value="KAA6415558.1"/>
    <property type="molecule type" value="Genomic_DNA"/>
</dbReference>
<dbReference type="Proteomes" id="UP000324767">
    <property type="component" value="Unassembled WGS sequence"/>
</dbReference>
<gene>
    <name evidence="8" type="ORF">FRX48_00274</name>
</gene>
<dbReference type="GO" id="GO:0016020">
    <property type="term" value="C:membrane"/>
    <property type="evidence" value="ECO:0007669"/>
    <property type="project" value="UniProtKB-SubCell"/>
</dbReference>
<dbReference type="Gene3D" id="1.20.1070.10">
    <property type="entry name" value="Rhodopsin 7-helix transmembrane proteins"/>
    <property type="match status" value="1"/>
</dbReference>
<dbReference type="InterPro" id="IPR000832">
    <property type="entry name" value="GPCR_2_secretin-like"/>
</dbReference>
<accession>A0A5M8Q0G0</accession>
<feature type="compositionally biased region" description="Polar residues" evidence="5">
    <location>
        <begin position="443"/>
        <end position="456"/>
    </location>
</feature>
<name>A0A5M8Q0G0_9LECA</name>
<feature type="transmembrane region" description="Helical" evidence="6">
    <location>
        <begin position="139"/>
        <end position="158"/>
    </location>
</feature>
<evidence type="ECO:0000256" key="2">
    <source>
        <dbReference type="ARBA" id="ARBA00022692"/>
    </source>
</evidence>
<proteinExistence type="predicted"/>
<dbReference type="AlphaFoldDB" id="A0A5M8Q0G0"/>
<keyword evidence="4 6" id="KW-0472">Membrane</keyword>
<dbReference type="InterPro" id="IPR053247">
    <property type="entry name" value="GPCR_GPR1/git3-like"/>
</dbReference>
<keyword evidence="3 6" id="KW-1133">Transmembrane helix</keyword>
<feature type="transmembrane region" description="Helical" evidence="6">
    <location>
        <begin position="69"/>
        <end position="90"/>
    </location>
</feature>
<sequence length="541" mass="59026">MADSSLSTNICPAPFLAQSGFASTGGFIRGRLCAPVPTLKGTINCCLPCPMTEWVYPDNFSQMARVANWLNVLGLVCTMALLISFVVLPADKSRRHYLTVCLVVGVTMMQVAFIIPLGAKPDQCHNAITPNDMYSDLSCAFTGAFLLAGGFSATMWVFMRSLSLHLQICWEVVPGRKFFYGALLAGWGLPIVFVATSLAITGVSYRFGDTCHINHNAALGEFWGPLLAVAGAATVIQVATFGYCIRVYIKSLLSDDTTTDNSSGLPSYNGSFRTVTAKQAYRRVWRVIELQWRSIALVLILIADTVFFAVIFVSIDNTAQATMHDTQKAEPWLLCLVVNGGNKNACLDKMNGMAVGEATVMGVLILLSINGIWCFLFLGQWTMIPAWYSLLRRPFVGPPDFVSVDARRLSAKPRSYTGLHLNRNQTFDPRTYEMLPSPPKPTFSPTVQEPNTQFTSGREAGAPSSSAPTANIEYFGREAEYSSPSYSFSNPRPPTTSGGGQAQGQGQRIVWDPRTTHARGTTTSTTAANFPRREIDGFGKI</sequence>
<evidence type="ECO:0000256" key="4">
    <source>
        <dbReference type="ARBA" id="ARBA00023136"/>
    </source>
</evidence>
<organism evidence="8 9">
    <name type="scientific">Lasallia pustulata</name>
    <dbReference type="NCBI Taxonomy" id="136370"/>
    <lineage>
        <taxon>Eukaryota</taxon>
        <taxon>Fungi</taxon>
        <taxon>Dikarya</taxon>
        <taxon>Ascomycota</taxon>
        <taxon>Pezizomycotina</taxon>
        <taxon>Lecanoromycetes</taxon>
        <taxon>OSLEUM clade</taxon>
        <taxon>Umbilicariomycetidae</taxon>
        <taxon>Umbilicariales</taxon>
        <taxon>Umbilicariaceae</taxon>
        <taxon>Lasallia</taxon>
    </lineage>
</organism>
<feature type="transmembrane region" description="Helical" evidence="6">
    <location>
        <begin position="358"/>
        <end position="378"/>
    </location>
</feature>
<dbReference type="GO" id="GO:0007166">
    <property type="term" value="P:cell surface receptor signaling pathway"/>
    <property type="evidence" value="ECO:0007669"/>
    <property type="project" value="InterPro"/>
</dbReference>
<feature type="domain" description="G-protein coupled receptors family 2 profile 2" evidence="7">
    <location>
        <begin position="60"/>
        <end position="241"/>
    </location>
</feature>